<dbReference type="InterPro" id="IPR011990">
    <property type="entry name" value="TPR-like_helical_dom_sf"/>
</dbReference>
<comment type="similarity">
    <text evidence="2">Belongs to the YPP1 family.</text>
</comment>
<keyword evidence="5" id="KW-1185">Reference proteome</keyword>
<name>A0A9W8AJ17_9FUNG</name>
<feature type="region of interest" description="Disordered" evidence="3">
    <location>
        <begin position="960"/>
        <end position="1017"/>
    </location>
</feature>
<accession>A0A9W8AJ17</accession>
<protein>
    <submittedName>
        <fullName evidence="4">Uncharacterized protein</fullName>
    </submittedName>
</protein>
<feature type="region of interest" description="Disordered" evidence="3">
    <location>
        <begin position="114"/>
        <end position="142"/>
    </location>
</feature>
<feature type="region of interest" description="Disordered" evidence="3">
    <location>
        <begin position="502"/>
        <end position="521"/>
    </location>
</feature>
<feature type="region of interest" description="Disordered" evidence="3">
    <location>
        <begin position="828"/>
        <end position="868"/>
    </location>
</feature>
<feature type="compositionally biased region" description="Basic residues" evidence="3">
    <location>
        <begin position="857"/>
        <end position="867"/>
    </location>
</feature>
<dbReference type="Proteomes" id="UP001150569">
    <property type="component" value="Unassembled WGS sequence"/>
</dbReference>
<feature type="compositionally biased region" description="Polar residues" evidence="3">
    <location>
        <begin position="903"/>
        <end position="914"/>
    </location>
</feature>
<evidence type="ECO:0000313" key="4">
    <source>
        <dbReference type="EMBL" id="KAJ1928933.1"/>
    </source>
</evidence>
<dbReference type="PANTHER" id="PTHR23083:SF464">
    <property type="entry name" value="TETRATRICOPEPTIDE REPEAT DOMAIN 7, ISOFORM A"/>
    <property type="match status" value="1"/>
</dbReference>
<feature type="compositionally biased region" description="Polar residues" evidence="3">
    <location>
        <begin position="988"/>
        <end position="998"/>
    </location>
</feature>
<feature type="region of interest" description="Disordered" evidence="3">
    <location>
        <begin position="529"/>
        <end position="560"/>
    </location>
</feature>
<feature type="compositionally biased region" description="Polar residues" evidence="3">
    <location>
        <begin position="542"/>
        <end position="554"/>
    </location>
</feature>
<dbReference type="InterPro" id="IPR051722">
    <property type="entry name" value="Endocytosis_PI4K-reg_protein"/>
</dbReference>
<dbReference type="EMBL" id="JANBPT010000054">
    <property type="protein sequence ID" value="KAJ1928933.1"/>
    <property type="molecule type" value="Genomic_DNA"/>
</dbReference>
<dbReference type="PANTHER" id="PTHR23083">
    <property type="entry name" value="TETRATRICOPEPTIDE REPEAT PROTEIN, TPR"/>
    <property type="match status" value="1"/>
</dbReference>
<reference evidence="4" key="1">
    <citation type="submission" date="2022-07" db="EMBL/GenBank/DDBJ databases">
        <title>Phylogenomic reconstructions and comparative analyses of Kickxellomycotina fungi.</title>
        <authorList>
            <person name="Reynolds N.K."/>
            <person name="Stajich J.E."/>
            <person name="Barry K."/>
            <person name="Grigoriev I.V."/>
            <person name="Crous P."/>
            <person name="Smith M.E."/>
        </authorList>
    </citation>
    <scope>NUCLEOTIDE SEQUENCE</scope>
    <source>
        <strain evidence="4">RSA 861</strain>
    </source>
</reference>
<organism evidence="4 5">
    <name type="scientific">Tieghemiomyces parasiticus</name>
    <dbReference type="NCBI Taxonomy" id="78921"/>
    <lineage>
        <taxon>Eukaryota</taxon>
        <taxon>Fungi</taxon>
        <taxon>Fungi incertae sedis</taxon>
        <taxon>Zoopagomycota</taxon>
        <taxon>Kickxellomycotina</taxon>
        <taxon>Dimargaritomycetes</taxon>
        <taxon>Dimargaritales</taxon>
        <taxon>Dimargaritaceae</taxon>
        <taxon>Tieghemiomyces</taxon>
    </lineage>
</organism>
<evidence type="ECO:0000313" key="5">
    <source>
        <dbReference type="Proteomes" id="UP001150569"/>
    </source>
</evidence>
<evidence type="ECO:0000256" key="1">
    <source>
        <dbReference type="ARBA" id="ARBA00002550"/>
    </source>
</evidence>
<gene>
    <name evidence="4" type="ORF">IWQ60_001622</name>
</gene>
<dbReference type="Gene3D" id="1.25.40.10">
    <property type="entry name" value="Tetratricopeptide repeat domain"/>
    <property type="match status" value="2"/>
</dbReference>
<comment type="function">
    <text evidence="1">Involved in endocytosis.</text>
</comment>
<feature type="compositionally biased region" description="Basic and acidic residues" evidence="3">
    <location>
        <begin position="529"/>
        <end position="540"/>
    </location>
</feature>
<proteinExistence type="inferred from homology"/>
<evidence type="ECO:0000256" key="3">
    <source>
        <dbReference type="SAM" id="MobiDB-lite"/>
    </source>
</evidence>
<dbReference type="SUPFAM" id="SSF48452">
    <property type="entry name" value="TPR-like"/>
    <property type="match status" value="2"/>
</dbReference>
<evidence type="ECO:0000256" key="2">
    <source>
        <dbReference type="ARBA" id="ARBA00038251"/>
    </source>
</evidence>
<dbReference type="AlphaFoldDB" id="A0A9W8AJ17"/>
<comment type="caution">
    <text evidence="4">The sequence shown here is derived from an EMBL/GenBank/DDBJ whole genome shotgun (WGS) entry which is preliminary data.</text>
</comment>
<feature type="region of interest" description="Disordered" evidence="3">
    <location>
        <begin position="892"/>
        <end position="922"/>
    </location>
</feature>
<sequence length="1233" mass="134705">MTSSKFISIQHEVDQALCRRDTDKLPELARRYLKHCPNREAGEVYNTLLLCQHRVNQLVDTSNYQVFRTGPSSGGVLPDRSHGHGVLSSCLPAEAILRPSVDSLALATQTKLSLEVPPGGSGDDADFSLEATPRLSTSSPSAAAPYADAKEYIRLATARDALQPTYCPPKPILQATYLPDLAEVQAALGKVKTAAKRDEALNTQFRSLLALTHFYAGNDGKCATVLATLPEILRSTITPEYARVLTLQRYTLLGIYSETTDRTAAVTLYEKALNFYRTIQNPAAVPELQWWYHEALYRCCLLRLSFPAKEPGIAICRAYTRQARHWPAGFQPHCRIVVLTQLVRTLSDAYRHGEYLPDHAADAATVAAPPPVHPTAAATKPAPPVVYYPTTFKLELMGLYHEYEDLLPSVYRFPQAHETHTPIIDMVDQAVADWQLMGAQSPAELRALVQLLYRMSRYTYNSLHVLRHLVNSLTAYGDYEEAELALHSYWGECKRYLEKRKVESESEGSDGPKSPSSWPVRALDVPERRSSLLHTSKDARSSIYSQRSAHSRSATPPVVAGETETKARMIETLATGTYVLIRFLERYREAQDILEYALSLGAGTRADPVPPATRARLHQYLGCLYSETCLRAEDPERRAKYQDQALAAYRKAAELDPGNSEVLYHYARQHAVSRNTDEALLATKQALALRPDYLNAWNLLALLISSQKDYQRALQVCEVGCRESDWCDVDAEIQQAVLSHAGPGPVHVPALAALHPNLEDGEAYLALKITQCQVYELVHGPQSALQLHSILFALYGKIYGQEAGPNPTALVSMALTHGGGRIAGLSASPGHPSPALRAHASTGDVLSTPDLSLNRNSSRRHAQHRGARALISRSTRTVHLATAEGRHLARMARDKVRGKRRSSVSGPTTPTTANHAGKDIISPRFSSTVQDLPRINFQSTVSVNSVAHLNHGRHLSTSWLPGGGVNPGSSSTNVVPSGRPSSVGGALPSTSRGGNTTPKVAADPAAGTEGESEDGSPELYKVTLRKRRARQALADLWLLSAAAFRRLGRHKDARAAIVEAEGVYPEYPAVWCQHGLLMTACDPDEMAGATNQPPAASSPAVSPWLNELDDPTVAGLSTSSVPGASASQQQQQPPGNLIAAIRHFMTGLALGPLHTPTRVHLARAYLRLGKAAIATGLLQEITRGTGWDVAEAWTLLAQIMLQDDKVELANEYLVFALELENAKPVLPFQNLSW</sequence>
<dbReference type="OrthoDB" id="29013at2759"/>
<feature type="compositionally biased region" description="Low complexity" evidence="3">
    <location>
        <begin position="131"/>
        <end position="142"/>
    </location>
</feature>